<organism evidence="1 2">
    <name type="scientific">Vibrio cortegadensis</name>
    <dbReference type="NCBI Taxonomy" id="1328770"/>
    <lineage>
        <taxon>Bacteria</taxon>
        <taxon>Pseudomonadati</taxon>
        <taxon>Pseudomonadota</taxon>
        <taxon>Gammaproteobacteria</taxon>
        <taxon>Vibrionales</taxon>
        <taxon>Vibrionaceae</taxon>
        <taxon>Vibrio</taxon>
    </lineage>
</organism>
<name>A0ABV4M8P1_9VIBR</name>
<evidence type="ECO:0000313" key="1">
    <source>
        <dbReference type="EMBL" id="MEZ8195884.1"/>
    </source>
</evidence>
<dbReference type="EMBL" id="JBGOOT010000010">
    <property type="protein sequence ID" value="MEZ8195884.1"/>
    <property type="molecule type" value="Genomic_DNA"/>
</dbReference>
<comment type="caution">
    <text evidence="1">The sequence shown here is derived from an EMBL/GenBank/DDBJ whole genome shotgun (WGS) entry which is preliminary data.</text>
</comment>
<sequence length="75" mass="8217">MKLPIYLSLTLIMITSTIGCTSTRYSSRLLVAPPTKHINVAPTLYNVAKVTKALTPIALRLMQPIVLAPKIIITK</sequence>
<accession>A0ABV4M8P1</accession>
<keyword evidence="2" id="KW-1185">Reference proteome</keyword>
<dbReference type="Proteomes" id="UP001569153">
    <property type="component" value="Unassembled WGS sequence"/>
</dbReference>
<evidence type="ECO:0008006" key="3">
    <source>
        <dbReference type="Google" id="ProtNLM"/>
    </source>
</evidence>
<reference evidence="1 2" key="1">
    <citation type="submission" date="2024-06" db="EMBL/GenBank/DDBJ databases">
        <authorList>
            <person name="Steensen K."/>
            <person name="Seneca J."/>
            <person name="Bartlau N."/>
            <person name="Yu A.X."/>
            <person name="Polz M.F."/>
        </authorList>
    </citation>
    <scope>NUCLEOTIDE SEQUENCE [LARGE SCALE GENOMIC DNA]</scope>
    <source>
        <strain evidence="1 2">FF146</strain>
    </source>
</reference>
<evidence type="ECO:0000313" key="2">
    <source>
        <dbReference type="Proteomes" id="UP001569153"/>
    </source>
</evidence>
<dbReference type="RefSeq" id="WP_371730670.1">
    <property type="nucleotide sequence ID" value="NZ_JBGOOT010000010.1"/>
</dbReference>
<dbReference type="PROSITE" id="PS51257">
    <property type="entry name" value="PROKAR_LIPOPROTEIN"/>
    <property type="match status" value="1"/>
</dbReference>
<gene>
    <name evidence="1" type="ORF">ACED38_13465</name>
</gene>
<proteinExistence type="predicted"/>
<protein>
    <recommendedName>
        <fullName evidence="3">Lipoprotein</fullName>
    </recommendedName>
</protein>